<dbReference type="PANTHER" id="PTHR22455:SF10">
    <property type="entry name" value="CILIA- AND FLAGELLA-ASSOCIATED PROTEIN 91"/>
    <property type="match status" value="1"/>
</dbReference>
<feature type="compositionally biased region" description="Basic and acidic residues" evidence="8">
    <location>
        <begin position="12"/>
        <end position="21"/>
    </location>
</feature>
<accession>A0AAJ7R7L5</accession>
<feature type="coiled-coil region" evidence="7">
    <location>
        <begin position="567"/>
        <end position="594"/>
    </location>
</feature>
<name>A0AAJ7R7L5_CEPCN</name>
<keyword evidence="4" id="KW-0966">Cell projection</keyword>
<feature type="region of interest" description="Disordered" evidence="8">
    <location>
        <begin position="787"/>
        <end position="819"/>
    </location>
</feature>
<keyword evidence="11" id="KW-0282">Flagellum</keyword>
<comment type="similarity">
    <text evidence="5">Belongs to the CFAP91 family.</text>
</comment>
<comment type="subcellular location">
    <subcellularLocation>
        <location evidence="1">Cytoplasm</location>
        <location evidence="1">Cytoskeleton</location>
        <location evidence="1">Cilium axoneme</location>
    </subcellularLocation>
</comment>
<keyword evidence="7" id="KW-0175">Coiled coil</keyword>
<evidence type="ECO:0000313" key="10">
    <source>
        <dbReference type="Proteomes" id="UP000694920"/>
    </source>
</evidence>
<dbReference type="InterPro" id="IPR032840">
    <property type="entry name" value="CFAP91_dom"/>
</dbReference>
<evidence type="ECO:0000256" key="4">
    <source>
        <dbReference type="ARBA" id="ARBA00023273"/>
    </source>
</evidence>
<evidence type="ECO:0000256" key="5">
    <source>
        <dbReference type="ARBA" id="ARBA00029468"/>
    </source>
</evidence>
<proteinExistence type="inferred from homology"/>
<keyword evidence="2" id="KW-0963">Cytoplasm</keyword>
<dbReference type="Proteomes" id="UP000694920">
    <property type="component" value="Unplaced"/>
</dbReference>
<keyword evidence="3" id="KW-0206">Cytoskeleton</keyword>
<gene>
    <name evidence="11" type="primary">LOC107262766</name>
</gene>
<dbReference type="InterPro" id="IPR026720">
    <property type="entry name" value="CFAP91"/>
</dbReference>
<evidence type="ECO:0000256" key="2">
    <source>
        <dbReference type="ARBA" id="ARBA00022490"/>
    </source>
</evidence>
<evidence type="ECO:0000256" key="6">
    <source>
        <dbReference type="ARBA" id="ARBA00029555"/>
    </source>
</evidence>
<sequence length="819" mass="96086">MSADWCRNSRTQSHDVPHESEGISSKIKNNARTEMSSSENSCSFKTCTKFRSVFRDLPLYRKRIIEVDTVRYGDITDGNHSSRLRGTSEMHEPLEVIGRQRHKFFRRALVPNQTPPISTMRIPTPYPRDTYNDLQSSEEWPCDLPTRLQETRNIGTQSDYRENETQTSPWEAPYRIHPGHNPEVLTLAHLTWNSGLPAGIHEVEIIKRMRIKRAWEAILPPMDSPENVKARIAIISALEVDDWAFREKEIQSIMDMRMKLMEEYEKVRSKEKEQKIQNRFERLKKHLEKRKNKEIMNIRRKLGRELRKLAANYNARINGRYQKYDIIRQHADPKSELYAPQMKFGENPGRRHETLQKRYLKERYIDAAEKQDTTPSCLPTIEELKMVKPKPKPAELCIRETRWNEENLKQLHDDLKAIRMNIKPFDKMSLMKKKWKPSPMPLSPCKMRPLNFDDVLEQSSLLIQQSVRGRAIQCMMFEGRDRCRELIEELQSTHALQEHTKKLRHQEMNDVIKLQREQSQKILQENRLCEILNSLEGTTVSWMLDYLSKELIRLQDERRVHAFALLAERERNRKEAAEAGRRQLEENRRRELDEMFKQIIKVNQDSVDSYLEDVIKDGIEWVSDKEAEQYISDLAEKADPASACATENAVELAEEEMVSDMVYNFVLPEVEKQMVRKKMRDRQQSYLRNAHAAIYDAIMELPPNELPSTSAEYNRDIYEQDNRETASLSEKEEENLEYEEKFYDQEDVPNETWIREYIVNQTVNRICKSSDNNEVVHDLLHNITTKTAKSHGTSLSTASSRSSTSSSCSSCTGEHYTAT</sequence>
<dbReference type="Pfam" id="PF14738">
    <property type="entry name" value="CFAP91"/>
    <property type="match status" value="1"/>
</dbReference>
<evidence type="ECO:0000259" key="9">
    <source>
        <dbReference type="Pfam" id="PF14738"/>
    </source>
</evidence>
<evidence type="ECO:0000313" key="11">
    <source>
        <dbReference type="RefSeq" id="XP_024935845.1"/>
    </source>
</evidence>
<reference evidence="11" key="1">
    <citation type="submission" date="2025-08" db="UniProtKB">
        <authorList>
            <consortium name="RefSeq"/>
        </authorList>
    </citation>
    <scope>IDENTIFICATION</scope>
</reference>
<dbReference type="GeneID" id="107262766"/>
<organism evidence="10 11">
    <name type="scientific">Cephus cinctus</name>
    <name type="common">Wheat stem sawfly</name>
    <dbReference type="NCBI Taxonomy" id="211228"/>
    <lineage>
        <taxon>Eukaryota</taxon>
        <taxon>Metazoa</taxon>
        <taxon>Ecdysozoa</taxon>
        <taxon>Arthropoda</taxon>
        <taxon>Hexapoda</taxon>
        <taxon>Insecta</taxon>
        <taxon>Pterygota</taxon>
        <taxon>Neoptera</taxon>
        <taxon>Endopterygota</taxon>
        <taxon>Hymenoptera</taxon>
        <taxon>Cephoidea</taxon>
        <taxon>Cephidae</taxon>
        <taxon>Cephus</taxon>
    </lineage>
</organism>
<evidence type="ECO:0000256" key="1">
    <source>
        <dbReference type="ARBA" id="ARBA00004430"/>
    </source>
</evidence>
<dbReference type="PANTHER" id="PTHR22455">
    <property type="entry name" value="CILIA- AND FLAGELLA-ASSOCIATED PROTEIN 91"/>
    <property type="match status" value="1"/>
</dbReference>
<evidence type="ECO:0000256" key="3">
    <source>
        <dbReference type="ARBA" id="ARBA00023212"/>
    </source>
</evidence>
<dbReference type="KEGG" id="ccin:107262766"/>
<dbReference type="GO" id="GO:0005930">
    <property type="term" value="C:axoneme"/>
    <property type="evidence" value="ECO:0007669"/>
    <property type="project" value="UniProtKB-SubCell"/>
</dbReference>
<keyword evidence="11" id="KW-0969">Cilium</keyword>
<feature type="compositionally biased region" description="Low complexity" evidence="8">
    <location>
        <begin position="793"/>
        <end position="812"/>
    </location>
</feature>
<feature type="domain" description="CFAP91" evidence="9">
    <location>
        <begin position="156"/>
        <end position="308"/>
    </location>
</feature>
<dbReference type="RefSeq" id="XP_024935845.1">
    <property type="nucleotide sequence ID" value="XM_025080077.1"/>
</dbReference>
<dbReference type="AlphaFoldDB" id="A0AAJ7R7L5"/>
<evidence type="ECO:0000256" key="8">
    <source>
        <dbReference type="SAM" id="MobiDB-lite"/>
    </source>
</evidence>
<evidence type="ECO:0000256" key="7">
    <source>
        <dbReference type="SAM" id="Coils"/>
    </source>
</evidence>
<keyword evidence="10" id="KW-1185">Reference proteome</keyword>
<protein>
    <recommendedName>
        <fullName evidence="6">Cilia- and flagella-associated protein 91</fullName>
    </recommendedName>
</protein>
<feature type="region of interest" description="Disordered" evidence="8">
    <location>
        <begin position="1"/>
        <end position="23"/>
    </location>
</feature>